<dbReference type="KEGG" id="tpal:117649057"/>
<organism evidence="3">
    <name type="scientific">Thrips palmi</name>
    <name type="common">Melon thrips</name>
    <dbReference type="NCBI Taxonomy" id="161013"/>
    <lineage>
        <taxon>Eukaryota</taxon>
        <taxon>Metazoa</taxon>
        <taxon>Ecdysozoa</taxon>
        <taxon>Arthropoda</taxon>
        <taxon>Hexapoda</taxon>
        <taxon>Insecta</taxon>
        <taxon>Pterygota</taxon>
        <taxon>Neoptera</taxon>
        <taxon>Paraneoptera</taxon>
        <taxon>Thysanoptera</taxon>
        <taxon>Terebrantia</taxon>
        <taxon>Thripoidea</taxon>
        <taxon>Thripidae</taxon>
        <taxon>Thrips</taxon>
    </lineage>
</organism>
<feature type="chain" id="PRO_5027538814" evidence="1">
    <location>
        <begin position="25"/>
        <end position="127"/>
    </location>
</feature>
<dbReference type="InParanoid" id="A0A6P8Z9X8"/>
<dbReference type="RefSeq" id="XP_034247331.1">
    <property type="nucleotide sequence ID" value="XM_034391440.1"/>
</dbReference>
<protein>
    <submittedName>
        <fullName evidence="3">Uncharacterized protein LOC117649057 isoform X1</fullName>
    </submittedName>
</protein>
<evidence type="ECO:0000256" key="1">
    <source>
        <dbReference type="SAM" id="SignalP"/>
    </source>
</evidence>
<dbReference type="GeneID" id="117649057"/>
<sequence length="127" mass="13798">MSKFSFVLAVALCVALVAVRGGHGASLAASLPKTLARLARSVAPSDTTNAAAAATGEMDDQKVCHSTTPCGWAVYVPFTRRVDYFMKNTCECPKDRECLRTDDDLSVSAYVYRCRTAERPQDLQEDS</sequence>
<dbReference type="AlphaFoldDB" id="A0A6P8Z9X8"/>
<dbReference type="Proteomes" id="UP000515158">
    <property type="component" value="Unplaced"/>
</dbReference>
<accession>A0A6P8Z9X8</accession>
<feature type="signal peptide" evidence="1">
    <location>
        <begin position="1"/>
        <end position="24"/>
    </location>
</feature>
<gene>
    <name evidence="3" type="primary">LOC117649057</name>
</gene>
<evidence type="ECO:0000313" key="3">
    <source>
        <dbReference type="RefSeq" id="XP_034247331.1"/>
    </source>
</evidence>
<dbReference type="OrthoDB" id="6340809at2759"/>
<proteinExistence type="predicted"/>
<keyword evidence="1" id="KW-0732">Signal</keyword>
<name>A0A6P8Z9X8_THRPL</name>
<reference evidence="3" key="1">
    <citation type="submission" date="2025-08" db="UniProtKB">
        <authorList>
            <consortium name="RefSeq"/>
        </authorList>
    </citation>
    <scope>IDENTIFICATION</scope>
    <source>
        <tissue evidence="3">Total insect</tissue>
    </source>
</reference>
<keyword evidence="2" id="KW-1185">Reference proteome</keyword>
<evidence type="ECO:0000313" key="2">
    <source>
        <dbReference type="Proteomes" id="UP000515158"/>
    </source>
</evidence>